<accession>A0ABT4ZLQ7</accession>
<evidence type="ECO:0000313" key="2">
    <source>
        <dbReference type="Proteomes" id="UP001211711"/>
    </source>
</evidence>
<dbReference type="InterPro" id="IPR011990">
    <property type="entry name" value="TPR-like_helical_dom_sf"/>
</dbReference>
<organism evidence="1 2">
    <name type="scientific">Sphaerospermopsis kisseleviana CS-549</name>
    <dbReference type="NCBI Taxonomy" id="3021783"/>
    <lineage>
        <taxon>Bacteria</taxon>
        <taxon>Bacillati</taxon>
        <taxon>Cyanobacteriota</taxon>
        <taxon>Cyanophyceae</taxon>
        <taxon>Nostocales</taxon>
        <taxon>Aphanizomenonaceae</taxon>
        <taxon>Sphaerospermopsis</taxon>
        <taxon>Sphaerospermopsis kisseleviana</taxon>
    </lineage>
</organism>
<dbReference type="Pfam" id="PF22860">
    <property type="entry name" value="DUF7017"/>
    <property type="match status" value="1"/>
</dbReference>
<gene>
    <name evidence="1" type="ORF">PN497_02885</name>
</gene>
<reference evidence="1 2" key="1">
    <citation type="submission" date="2023-01" db="EMBL/GenBank/DDBJ databases">
        <title>Genomes from the Australian National Cyanobacteria Reference Collection.</title>
        <authorList>
            <person name="Willis A."/>
            <person name="Lee E.M.F."/>
        </authorList>
    </citation>
    <scope>NUCLEOTIDE SEQUENCE [LARGE SCALE GENOMIC DNA]</scope>
    <source>
        <strain evidence="1 2">CS-549</strain>
    </source>
</reference>
<dbReference type="Proteomes" id="UP001211711">
    <property type="component" value="Unassembled WGS sequence"/>
</dbReference>
<protein>
    <recommendedName>
        <fullName evidence="3">Tetratricopeptide repeat protein</fullName>
    </recommendedName>
</protein>
<sequence>MTENELMNTATELLRQQQWKEAGTLFRQVWENENNAYAASRYLCCLRKGGYPSWSIRQGNKALNQFPGNKYIKDELVWAYYDDTIKPEASKENLYQLIESAKTILSLQPNTLAKELTVFAVIKTAKQKEKWDIVLEWCNFINPEELNDEPIIVDANRGRSRKEQWFFAKVKSLIELELWKEARVCALEAIKIYPREMNFYRFSALALANLGEEEKAIVELKDILLKHREEWYIYQDLSDIYLSINQPETALKFACQAALSPGEDKIKVTLYEKICQQSLLLGKLEMSAQHLELSKAIRESEGWKVKDTLQQLQTKINQEITNQQSTFTKFEGDITKLNQICRKFWKEILYQDIPRYCGTIESLPPNQAHGWIIDDTGNRVFFLQKELPKFLRKEKQRVSFILQESYDRKRDRKSFKAADFQIPKQ</sequence>
<proteinExistence type="predicted"/>
<dbReference type="Gene3D" id="1.25.40.10">
    <property type="entry name" value="Tetratricopeptide repeat domain"/>
    <property type="match status" value="1"/>
</dbReference>
<comment type="caution">
    <text evidence="1">The sequence shown here is derived from an EMBL/GenBank/DDBJ whole genome shotgun (WGS) entry which is preliminary data.</text>
</comment>
<evidence type="ECO:0008006" key="3">
    <source>
        <dbReference type="Google" id="ProtNLM"/>
    </source>
</evidence>
<dbReference type="EMBL" id="JAQMTI010000039">
    <property type="protein sequence ID" value="MDB9440328.1"/>
    <property type="molecule type" value="Genomic_DNA"/>
</dbReference>
<keyword evidence="2" id="KW-1185">Reference proteome</keyword>
<evidence type="ECO:0000313" key="1">
    <source>
        <dbReference type="EMBL" id="MDB9440328.1"/>
    </source>
</evidence>
<dbReference type="SUPFAM" id="SSF48452">
    <property type="entry name" value="TPR-like"/>
    <property type="match status" value="1"/>
</dbReference>
<dbReference type="InterPro" id="IPR054283">
    <property type="entry name" value="DUF7017"/>
</dbReference>
<dbReference type="RefSeq" id="WP_096567571.1">
    <property type="nucleotide sequence ID" value="NZ_JAQMTI010000039.1"/>
</dbReference>
<name>A0ABT4ZLQ7_9CYAN</name>